<dbReference type="EMBL" id="JAUSUW010000009">
    <property type="protein sequence ID" value="MDQ0422143.1"/>
    <property type="molecule type" value="Genomic_DNA"/>
</dbReference>
<organism evidence="3 4">
    <name type="scientific">Peteryoungia aggregata LMG 23059</name>
    <dbReference type="NCBI Taxonomy" id="1368425"/>
    <lineage>
        <taxon>Bacteria</taxon>
        <taxon>Pseudomonadati</taxon>
        <taxon>Pseudomonadota</taxon>
        <taxon>Alphaproteobacteria</taxon>
        <taxon>Hyphomicrobiales</taxon>
        <taxon>Rhizobiaceae</taxon>
        <taxon>Peteryoungia</taxon>
    </lineage>
</organism>
<evidence type="ECO:0000313" key="4">
    <source>
        <dbReference type="Proteomes" id="UP001238496"/>
    </source>
</evidence>
<keyword evidence="3" id="KW-0255">Endonuclease</keyword>
<evidence type="ECO:0000313" key="3">
    <source>
        <dbReference type="EMBL" id="MDQ0422143.1"/>
    </source>
</evidence>
<dbReference type="InterPro" id="IPR016071">
    <property type="entry name" value="Staphylococal_nuclease_OB-fold"/>
</dbReference>
<dbReference type="GO" id="GO:0004519">
    <property type="term" value="F:endonuclease activity"/>
    <property type="evidence" value="ECO:0007669"/>
    <property type="project" value="UniProtKB-KW"/>
</dbReference>
<feature type="chain" id="PRO_5045173701" evidence="1">
    <location>
        <begin position="39"/>
        <end position="163"/>
    </location>
</feature>
<dbReference type="RefSeq" id="WP_307374455.1">
    <property type="nucleotide sequence ID" value="NZ_JAUSUW010000009.1"/>
</dbReference>
<dbReference type="InterPro" id="IPR035437">
    <property type="entry name" value="SNase_OB-fold_sf"/>
</dbReference>
<dbReference type="InterPro" id="IPR010916">
    <property type="entry name" value="TonB_box_CS"/>
</dbReference>
<gene>
    <name evidence="3" type="ORF">J2045_003188</name>
</gene>
<accession>A0ABU0GA14</accession>
<keyword evidence="4" id="KW-1185">Reference proteome</keyword>
<evidence type="ECO:0000256" key="1">
    <source>
        <dbReference type="SAM" id="SignalP"/>
    </source>
</evidence>
<dbReference type="SMART" id="SM00318">
    <property type="entry name" value="SNc"/>
    <property type="match status" value="1"/>
</dbReference>
<feature type="signal peptide" evidence="1">
    <location>
        <begin position="1"/>
        <end position="38"/>
    </location>
</feature>
<dbReference type="SUPFAM" id="SSF50199">
    <property type="entry name" value="Staphylococcal nuclease"/>
    <property type="match status" value="1"/>
</dbReference>
<dbReference type="Gene3D" id="2.40.50.90">
    <property type="match status" value="1"/>
</dbReference>
<sequence length="163" mass="17940">MPIDGRLFVEYVPTMFQNKLLEIGLLSLSLGFSVPALAADMFGPVQADVVRVIDGDTVLVDAKPWPNQRIRTYVRLRGIDSAEINSSCAAFRQSAQEAKQALLAMMMDHHTVTLTAISGDKYFGRVVATLMTENGTDLAEELLQRGLAEPYQGKRKARPVCPD</sequence>
<evidence type="ECO:0000259" key="2">
    <source>
        <dbReference type="PROSITE" id="PS50830"/>
    </source>
</evidence>
<dbReference type="Proteomes" id="UP001238496">
    <property type="component" value="Unassembled WGS sequence"/>
</dbReference>
<dbReference type="Pfam" id="PF00565">
    <property type="entry name" value="SNase"/>
    <property type="match status" value="1"/>
</dbReference>
<feature type="domain" description="TNase-like" evidence="2">
    <location>
        <begin position="43"/>
        <end position="163"/>
    </location>
</feature>
<dbReference type="PROSITE" id="PS50830">
    <property type="entry name" value="TNASE_3"/>
    <property type="match status" value="1"/>
</dbReference>
<keyword evidence="3" id="KW-0378">Hydrolase</keyword>
<keyword evidence="1" id="KW-0732">Signal</keyword>
<protein>
    <submittedName>
        <fullName evidence="3">Endonuclease YncB(Thermonuclease family)</fullName>
    </submittedName>
</protein>
<reference evidence="3 4" key="1">
    <citation type="submission" date="2023-07" db="EMBL/GenBank/DDBJ databases">
        <title>Genomic Encyclopedia of Type Strains, Phase IV (KMG-IV): sequencing the most valuable type-strain genomes for metagenomic binning, comparative biology and taxonomic classification.</title>
        <authorList>
            <person name="Goeker M."/>
        </authorList>
    </citation>
    <scope>NUCLEOTIDE SEQUENCE [LARGE SCALE GENOMIC DNA]</scope>
    <source>
        <strain evidence="3 4">DSM 1111</strain>
    </source>
</reference>
<keyword evidence="3" id="KW-0540">Nuclease</keyword>
<name>A0ABU0GA14_9HYPH</name>
<comment type="caution">
    <text evidence="3">The sequence shown here is derived from an EMBL/GenBank/DDBJ whole genome shotgun (WGS) entry which is preliminary data.</text>
</comment>
<proteinExistence type="predicted"/>
<dbReference type="PROSITE" id="PS00430">
    <property type="entry name" value="TONB_DEPENDENT_REC_1"/>
    <property type="match status" value="1"/>
</dbReference>